<feature type="transmembrane region" description="Helical" evidence="1">
    <location>
        <begin position="465"/>
        <end position="486"/>
    </location>
</feature>
<evidence type="ECO:0000313" key="2">
    <source>
        <dbReference type="EMBL" id="SCY34124.1"/>
    </source>
</evidence>
<dbReference type="SUPFAM" id="SSF53474">
    <property type="entry name" value="alpha/beta-Hydrolases"/>
    <property type="match status" value="1"/>
</dbReference>
<keyword evidence="1" id="KW-0472">Membrane</keyword>
<feature type="transmembrane region" description="Helical" evidence="1">
    <location>
        <begin position="432"/>
        <end position="453"/>
    </location>
</feature>
<dbReference type="Gene3D" id="3.40.50.1820">
    <property type="entry name" value="alpha/beta hydrolase"/>
    <property type="match status" value="1"/>
</dbReference>
<dbReference type="STRING" id="582692.SAMN05720606_10449"/>
<proteinExistence type="predicted"/>
<organism evidence="2 3">
    <name type="scientific">Paenibacillus polysaccharolyticus</name>
    <dbReference type="NCBI Taxonomy" id="582692"/>
    <lineage>
        <taxon>Bacteria</taxon>
        <taxon>Bacillati</taxon>
        <taxon>Bacillota</taxon>
        <taxon>Bacilli</taxon>
        <taxon>Bacillales</taxon>
        <taxon>Paenibacillaceae</taxon>
        <taxon>Paenibacillus</taxon>
    </lineage>
</organism>
<keyword evidence="1" id="KW-0812">Transmembrane</keyword>
<feature type="transmembrane region" description="Helical" evidence="1">
    <location>
        <begin position="623"/>
        <end position="642"/>
    </location>
</feature>
<feature type="transmembrane region" description="Helical" evidence="1">
    <location>
        <begin position="352"/>
        <end position="373"/>
    </location>
</feature>
<feature type="transmembrane region" description="Helical" evidence="1">
    <location>
        <begin position="400"/>
        <end position="420"/>
    </location>
</feature>
<name>A0A1G5F4L0_9BACL</name>
<feature type="transmembrane region" description="Helical" evidence="1">
    <location>
        <begin position="594"/>
        <end position="616"/>
    </location>
</feature>
<dbReference type="EMBL" id="FMVM01000004">
    <property type="protein sequence ID" value="SCY34124.1"/>
    <property type="molecule type" value="Genomic_DNA"/>
</dbReference>
<reference evidence="3" key="1">
    <citation type="submission" date="2016-10" db="EMBL/GenBank/DDBJ databases">
        <authorList>
            <person name="Varghese N."/>
            <person name="Submissions S."/>
        </authorList>
    </citation>
    <scope>NUCLEOTIDE SEQUENCE [LARGE SCALE GENOMIC DNA]</scope>
    <source>
        <strain evidence="3">BL9</strain>
    </source>
</reference>
<evidence type="ECO:0000256" key="1">
    <source>
        <dbReference type="SAM" id="Phobius"/>
    </source>
</evidence>
<accession>A0A1G5F4L0</accession>
<feature type="transmembrane region" description="Helical" evidence="1">
    <location>
        <begin position="691"/>
        <end position="712"/>
    </location>
</feature>
<dbReference type="Proteomes" id="UP000198538">
    <property type="component" value="Unassembled WGS sequence"/>
</dbReference>
<dbReference type="InterPro" id="IPR029058">
    <property type="entry name" value="AB_hydrolase_fold"/>
</dbReference>
<dbReference type="PANTHER" id="PTHR22946:SF0">
    <property type="entry name" value="DIENELACTONE HYDROLASE DOMAIN-CONTAINING PROTEIN"/>
    <property type="match status" value="1"/>
</dbReference>
<dbReference type="PANTHER" id="PTHR22946">
    <property type="entry name" value="DIENELACTONE HYDROLASE DOMAIN-CONTAINING PROTEIN-RELATED"/>
    <property type="match status" value="1"/>
</dbReference>
<feature type="transmembrane region" description="Helical" evidence="1">
    <location>
        <begin position="549"/>
        <end position="574"/>
    </location>
</feature>
<keyword evidence="1" id="KW-1133">Transmembrane helix</keyword>
<dbReference type="RefSeq" id="WP_090917440.1">
    <property type="nucleotide sequence ID" value="NZ_FMVM01000004.1"/>
</dbReference>
<evidence type="ECO:0008006" key="4">
    <source>
        <dbReference type="Google" id="ProtNLM"/>
    </source>
</evidence>
<dbReference type="InterPro" id="IPR050261">
    <property type="entry name" value="FrsA_esterase"/>
</dbReference>
<feature type="transmembrane region" description="Helical" evidence="1">
    <location>
        <begin position="662"/>
        <end position="679"/>
    </location>
</feature>
<feature type="transmembrane region" description="Helical" evidence="1">
    <location>
        <begin position="506"/>
        <end position="528"/>
    </location>
</feature>
<protein>
    <recommendedName>
        <fullName evidence="4">Serine aminopeptidase, S33</fullName>
    </recommendedName>
</protein>
<keyword evidence="3" id="KW-1185">Reference proteome</keyword>
<dbReference type="AlphaFoldDB" id="A0A1G5F4L0"/>
<evidence type="ECO:0000313" key="3">
    <source>
        <dbReference type="Proteomes" id="UP000198538"/>
    </source>
</evidence>
<gene>
    <name evidence="2" type="ORF">SAMN05720606_10449</name>
</gene>
<sequence length="715" mass="78952">MRTVTSFLKKPQGLLVLSLVLVIFGSLFAGMFNTSFYSVKVKEIKFQADHGTLSGLLYMPKGAGADDKRPVIITTHGYLNTKEMQDAPAIEMSRRGYIVLALDMYDHGDSRWSAPIPVKDMFGTFWIYSQFDAAKYIYDQDFTKKDDKGNAYVAVSGHSMGGFSTLLSMYMDEMTSLQTGHRMIYTGISVGADYSYAAAVAPQDQLQAAFGSRTVGMIAGKYDEFFFNKSDEEKTAAEKEIKGTVMRKDFAATISGKAFLGLAADAPRAETDKFTEVQSGDLMVDGKVVRPSQTGEHIMFTPNQTHPWNHFSPTTTGHLIDFYARAFNGVTSPNQTNVNLGWGNQIWWAKEAFNFVAMIGFFLMIVPLITLLLRLPLLRKAVSNEIATVSAAVSGKQRTVYWLAIAFSTLIPAILFPTLMDKSADGLNVLRIIALIVLIVSVLGAVIGFVLAGSKKNDFAASRRMKNMGVGSVLLAIVSLVMWIVFNYASKIVVTGKYFNEPTTNQIVYWALVSALIMILVTFAFHYFSKKDAGTRFSDYGISLNIGTIIASLVTAVLAIVIGYALLFAVQAIFGTDFRIWTFAVRTFEQEHFITALRYAPLFLIYYFVSAVALNANTRGKRGGMFLAIVLNVGGLVLWMLAQYGKDFMTGVALYPTQALNGILLFALVPCLIIAAVYARKLFEKTNNVWLAAFVNTLLFTMVTVANTVLFWNLV</sequence>